<dbReference type="Proteomes" id="UP000593765">
    <property type="component" value="Chromosome"/>
</dbReference>
<dbReference type="GO" id="GO:0003723">
    <property type="term" value="F:RNA binding"/>
    <property type="evidence" value="ECO:0007669"/>
    <property type="project" value="InterPro"/>
</dbReference>
<dbReference type="InterPro" id="IPR006145">
    <property type="entry name" value="PsdUridine_synth_RsuA/RluA"/>
</dbReference>
<dbReference type="CDD" id="cd02869">
    <property type="entry name" value="PseudoU_synth_RluA_like"/>
    <property type="match status" value="1"/>
</dbReference>
<dbReference type="KEGG" id="hbs:IPV69_05085"/>
<dbReference type="GO" id="GO:0000455">
    <property type="term" value="P:enzyme-directed rRNA pseudouridine synthesis"/>
    <property type="evidence" value="ECO:0007669"/>
    <property type="project" value="TreeGrafter"/>
</dbReference>
<comment type="similarity">
    <text evidence="1">Belongs to the pseudouridine synthase RluA family.</text>
</comment>
<dbReference type="PANTHER" id="PTHR21600:SF87">
    <property type="entry name" value="RNA PSEUDOURIDYLATE SYNTHASE DOMAIN-CONTAINING PROTEIN 1"/>
    <property type="match status" value="1"/>
</dbReference>
<protein>
    <submittedName>
        <fullName evidence="3">RluA family pseudouridine synthase</fullName>
    </submittedName>
</protein>
<sequence length="250" mass="28066">MRTPPLEILRRTDDWVAVSKPAGLAVIPGRAETDSVLEALGRQLGLPSTGSADPRVRVVHRLDKETTGVLLYALNTAAQRHFCHQFQNNTIQKQYLAIVVGRVEQDEGDIQTQIGEHPGSALKMAVVRHGGRPARTLFRVEQRYRQFSLVRLFPKTGKTHQIRVHMAHLGHPLAIDHLYYAGRNTDGLFLSRFKRDYRPTRGDDERPLISRLPLHAESLAFTDLNGELVTLTAPPPKDMRAAINMLTKHG</sequence>
<dbReference type="GO" id="GO:0140098">
    <property type="term" value="F:catalytic activity, acting on RNA"/>
    <property type="evidence" value="ECO:0007669"/>
    <property type="project" value="UniProtKB-ARBA"/>
</dbReference>
<evidence type="ECO:0000259" key="2">
    <source>
        <dbReference type="Pfam" id="PF00849"/>
    </source>
</evidence>
<keyword evidence="4" id="KW-1185">Reference proteome</keyword>
<dbReference type="InterPro" id="IPR050188">
    <property type="entry name" value="RluA_PseudoU_synthase"/>
</dbReference>
<dbReference type="EMBL" id="CP063458">
    <property type="protein sequence ID" value="QOV90735.1"/>
    <property type="molecule type" value="Genomic_DNA"/>
</dbReference>
<gene>
    <name evidence="3" type="ORF">IPV69_05085</name>
</gene>
<dbReference type="Pfam" id="PF00849">
    <property type="entry name" value="PseudoU_synth_2"/>
    <property type="match status" value="1"/>
</dbReference>
<dbReference type="PANTHER" id="PTHR21600">
    <property type="entry name" value="MITOCHONDRIAL RNA PSEUDOURIDINE SYNTHASE"/>
    <property type="match status" value="1"/>
</dbReference>
<organism evidence="3 4">
    <name type="scientific">Humisphaera borealis</name>
    <dbReference type="NCBI Taxonomy" id="2807512"/>
    <lineage>
        <taxon>Bacteria</taxon>
        <taxon>Pseudomonadati</taxon>
        <taxon>Planctomycetota</taxon>
        <taxon>Phycisphaerae</taxon>
        <taxon>Tepidisphaerales</taxon>
        <taxon>Tepidisphaeraceae</taxon>
        <taxon>Humisphaera</taxon>
    </lineage>
</organism>
<name>A0A7M2WZ34_9BACT</name>
<proteinExistence type="inferred from homology"/>
<dbReference type="Gene3D" id="3.30.2350.10">
    <property type="entry name" value="Pseudouridine synthase"/>
    <property type="match status" value="1"/>
</dbReference>
<dbReference type="SUPFAM" id="SSF55120">
    <property type="entry name" value="Pseudouridine synthase"/>
    <property type="match status" value="1"/>
</dbReference>
<reference evidence="3 4" key="1">
    <citation type="submission" date="2020-10" db="EMBL/GenBank/DDBJ databases">
        <title>Wide distribution of Phycisphaera-like planctomycetes from WD2101 soil group in peatlands and genome analysis of the first cultivated representative.</title>
        <authorList>
            <person name="Dedysh S.N."/>
            <person name="Beletsky A.V."/>
            <person name="Ivanova A."/>
            <person name="Kulichevskaya I.S."/>
            <person name="Suzina N.E."/>
            <person name="Philippov D.A."/>
            <person name="Rakitin A.L."/>
            <person name="Mardanov A.V."/>
            <person name="Ravin N.V."/>
        </authorList>
    </citation>
    <scope>NUCLEOTIDE SEQUENCE [LARGE SCALE GENOMIC DNA]</scope>
    <source>
        <strain evidence="3 4">M1803</strain>
    </source>
</reference>
<evidence type="ECO:0000313" key="3">
    <source>
        <dbReference type="EMBL" id="QOV90735.1"/>
    </source>
</evidence>
<feature type="domain" description="Pseudouridine synthase RsuA/RluA-like" evidence="2">
    <location>
        <begin position="15"/>
        <end position="168"/>
    </location>
</feature>
<dbReference type="AlphaFoldDB" id="A0A7M2WZ34"/>
<dbReference type="RefSeq" id="WP_206293837.1">
    <property type="nucleotide sequence ID" value="NZ_CP063458.1"/>
</dbReference>
<evidence type="ECO:0000313" key="4">
    <source>
        <dbReference type="Proteomes" id="UP000593765"/>
    </source>
</evidence>
<accession>A0A7M2WZ34</accession>
<dbReference type="GO" id="GO:0009982">
    <property type="term" value="F:pseudouridine synthase activity"/>
    <property type="evidence" value="ECO:0007669"/>
    <property type="project" value="InterPro"/>
</dbReference>
<evidence type="ECO:0000256" key="1">
    <source>
        <dbReference type="ARBA" id="ARBA00010876"/>
    </source>
</evidence>
<dbReference type="InterPro" id="IPR020103">
    <property type="entry name" value="PsdUridine_synth_cat_dom_sf"/>
</dbReference>